<dbReference type="AlphaFoldDB" id="A0A1F5FVD4"/>
<dbReference type="Proteomes" id="UP000179237">
    <property type="component" value="Unassembled WGS sequence"/>
</dbReference>
<comment type="caution">
    <text evidence="1">The sequence shown here is derived from an EMBL/GenBank/DDBJ whole genome shotgun (WGS) entry which is preliminary data.</text>
</comment>
<sequence>MKILIFTEGTVTMQSTAIGVDREERVKQSVGNVTSVNDFRSYIPNEGAVDKLDNWKSQGAEIFYLTSRTLPNEIDDVRFVLDKHHFPDPQNLLYRKENQEYKDLAEELIPSIFIEDDCESIGGENEMTYPYIRPETKSKIHSIIVEEFAGIDNLPDDLGDLERYEPI</sequence>
<organism evidence="1 2">
    <name type="scientific">Candidatus Collierbacteria bacterium RIFOXYD1_FULL_40_9</name>
    <dbReference type="NCBI Taxonomy" id="1817731"/>
    <lineage>
        <taxon>Bacteria</taxon>
        <taxon>Candidatus Collieribacteriota</taxon>
    </lineage>
</organism>
<accession>A0A1F5FVD4</accession>
<evidence type="ECO:0008006" key="3">
    <source>
        <dbReference type="Google" id="ProtNLM"/>
    </source>
</evidence>
<dbReference type="EMBL" id="MFAQ01000012">
    <property type="protein sequence ID" value="OGD83577.1"/>
    <property type="molecule type" value="Genomic_DNA"/>
</dbReference>
<dbReference type="InterPro" id="IPR023214">
    <property type="entry name" value="HAD_sf"/>
</dbReference>
<reference evidence="1 2" key="1">
    <citation type="journal article" date="2016" name="Nat. Commun.">
        <title>Thousands of microbial genomes shed light on interconnected biogeochemical processes in an aquifer system.</title>
        <authorList>
            <person name="Anantharaman K."/>
            <person name="Brown C.T."/>
            <person name="Hug L.A."/>
            <person name="Sharon I."/>
            <person name="Castelle C.J."/>
            <person name="Probst A.J."/>
            <person name="Thomas B.C."/>
            <person name="Singh A."/>
            <person name="Wilkins M.J."/>
            <person name="Karaoz U."/>
            <person name="Brodie E.L."/>
            <person name="Williams K.H."/>
            <person name="Hubbard S.S."/>
            <person name="Banfield J.F."/>
        </authorList>
    </citation>
    <scope>NUCLEOTIDE SEQUENCE [LARGE SCALE GENOMIC DNA]</scope>
</reference>
<evidence type="ECO:0000313" key="1">
    <source>
        <dbReference type="EMBL" id="OGD83577.1"/>
    </source>
</evidence>
<protein>
    <recommendedName>
        <fullName evidence="3">FCP1 homology domain-containing protein</fullName>
    </recommendedName>
</protein>
<dbReference type="Gene3D" id="3.40.50.1000">
    <property type="entry name" value="HAD superfamily/HAD-like"/>
    <property type="match status" value="1"/>
</dbReference>
<evidence type="ECO:0000313" key="2">
    <source>
        <dbReference type="Proteomes" id="UP000179237"/>
    </source>
</evidence>
<name>A0A1F5FVD4_9BACT</name>
<gene>
    <name evidence="1" type="ORF">A2572_04735</name>
</gene>
<proteinExistence type="predicted"/>